<gene>
    <name evidence="1" type="ORF">NCTC12360_00163</name>
</gene>
<sequence length="73" mass="7898">MNREVNGCVVFEKQGNDLSVSVGNLSAADALTLSIVCIVSLAKTSGISLVCIHQTLDQIDQYLVLEECEQQNE</sequence>
<name>A0A376H0N7_ENTGA</name>
<evidence type="ECO:0000313" key="2">
    <source>
        <dbReference type="Proteomes" id="UP000254807"/>
    </source>
</evidence>
<protein>
    <submittedName>
        <fullName evidence="1">Uncharacterized protein</fullName>
    </submittedName>
</protein>
<reference evidence="1 2" key="1">
    <citation type="submission" date="2018-06" db="EMBL/GenBank/DDBJ databases">
        <authorList>
            <consortium name="Pathogen Informatics"/>
            <person name="Doyle S."/>
        </authorList>
    </citation>
    <scope>NUCLEOTIDE SEQUENCE [LARGE SCALE GENOMIC DNA]</scope>
    <source>
        <strain evidence="1 2">NCTC12360</strain>
    </source>
</reference>
<evidence type="ECO:0000313" key="1">
    <source>
        <dbReference type="EMBL" id="STD81749.1"/>
    </source>
</evidence>
<dbReference type="Proteomes" id="UP000254807">
    <property type="component" value="Unassembled WGS sequence"/>
</dbReference>
<dbReference type="RefSeq" id="WP_060814028.1">
    <property type="nucleotide sequence ID" value="NZ_JARPZP010000001.1"/>
</dbReference>
<accession>A0A376H0N7</accession>
<organism evidence="1 2">
    <name type="scientific">Enterococcus gallinarum</name>
    <dbReference type="NCBI Taxonomy" id="1353"/>
    <lineage>
        <taxon>Bacteria</taxon>
        <taxon>Bacillati</taxon>
        <taxon>Bacillota</taxon>
        <taxon>Bacilli</taxon>
        <taxon>Lactobacillales</taxon>
        <taxon>Enterococcaceae</taxon>
        <taxon>Enterococcus</taxon>
    </lineage>
</organism>
<dbReference type="AlphaFoldDB" id="A0A376H0N7"/>
<keyword evidence="2" id="KW-1185">Reference proteome</keyword>
<dbReference type="EMBL" id="UFYW01000001">
    <property type="protein sequence ID" value="STD81749.1"/>
    <property type="molecule type" value="Genomic_DNA"/>
</dbReference>
<proteinExistence type="predicted"/>